<keyword evidence="2" id="KW-1185">Reference proteome</keyword>
<organism evidence="1 2">
    <name type="scientific">Trichonephila clavata</name>
    <name type="common">Joro spider</name>
    <name type="synonym">Nephila clavata</name>
    <dbReference type="NCBI Taxonomy" id="2740835"/>
    <lineage>
        <taxon>Eukaryota</taxon>
        <taxon>Metazoa</taxon>
        <taxon>Ecdysozoa</taxon>
        <taxon>Arthropoda</taxon>
        <taxon>Chelicerata</taxon>
        <taxon>Arachnida</taxon>
        <taxon>Araneae</taxon>
        <taxon>Araneomorphae</taxon>
        <taxon>Entelegynae</taxon>
        <taxon>Araneoidea</taxon>
        <taxon>Nephilidae</taxon>
        <taxon>Trichonephila</taxon>
    </lineage>
</organism>
<gene>
    <name evidence="1" type="ORF">TNCT_605401</name>
</gene>
<evidence type="ECO:0000313" key="1">
    <source>
        <dbReference type="EMBL" id="GFR02419.1"/>
    </source>
</evidence>
<sequence length="66" mass="7988">MTRDINRDEKEFCGIKFVGSLTARHRLLYYLFFWLMKQMAREDEAIIFLEIFDLHFTGEGFFSVFP</sequence>
<name>A0A8X6HG49_TRICU</name>
<accession>A0A8X6HG49</accession>
<dbReference type="Proteomes" id="UP000887116">
    <property type="component" value="Unassembled WGS sequence"/>
</dbReference>
<dbReference type="EMBL" id="BMAO01015548">
    <property type="protein sequence ID" value="GFR02419.1"/>
    <property type="molecule type" value="Genomic_DNA"/>
</dbReference>
<comment type="caution">
    <text evidence="1">The sequence shown here is derived from an EMBL/GenBank/DDBJ whole genome shotgun (WGS) entry which is preliminary data.</text>
</comment>
<reference evidence="1" key="1">
    <citation type="submission" date="2020-07" db="EMBL/GenBank/DDBJ databases">
        <title>Multicomponent nature underlies the extraordinary mechanical properties of spider dragline silk.</title>
        <authorList>
            <person name="Kono N."/>
            <person name="Nakamura H."/>
            <person name="Mori M."/>
            <person name="Yoshida Y."/>
            <person name="Ohtoshi R."/>
            <person name="Malay A.D."/>
            <person name="Moran D.A.P."/>
            <person name="Tomita M."/>
            <person name="Numata K."/>
            <person name="Arakawa K."/>
        </authorList>
    </citation>
    <scope>NUCLEOTIDE SEQUENCE</scope>
</reference>
<evidence type="ECO:0000313" key="2">
    <source>
        <dbReference type="Proteomes" id="UP000887116"/>
    </source>
</evidence>
<dbReference type="AlphaFoldDB" id="A0A8X6HG49"/>
<protein>
    <submittedName>
        <fullName evidence="1">Uncharacterized protein</fullName>
    </submittedName>
</protein>
<proteinExistence type="predicted"/>